<evidence type="ECO:0000256" key="1">
    <source>
        <dbReference type="SAM" id="SignalP"/>
    </source>
</evidence>
<dbReference type="EMBL" id="JAUEPU010000041">
    <property type="protein sequence ID" value="KAK0488211.1"/>
    <property type="molecule type" value="Genomic_DNA"/>
</dbReference>
<feature type="domain" description="CxC2-like cysteine cluster KDZ transposase-associated" evidence="2">
    <location>
        <begin position="60"/>
        <end position="118"/>
    </location>
</feature>
<organism evidence="3 4">
    <name type="scientific">Armillaria luteobubalina</name>
    <dbReference type="NCBI Taxonomy" id="153913"/>
    <lineage>
        <taxon>Eukaryota</taxon>
        <taxon>Fungi</taxon>
        <taxon>Dikarya</taxon>
        <taxon>Basidiomycota</taxon>
        <taxon>Agaricomycotina</taxon>
        <taxon>Agaricomycetes</taxon>
        <taxon>Agaricomycetidae</taxon>
        <taxon>Agaricales</taxon>
        <taxon>Marasmiineae</taxon>
        <taxon>Physalacriaceae</taxon>
        <taxon>Armillaria</taxon>
    </lineage>
</organism>
<feature type="chain" id="PRO_5041216055" description="CxC2-like cysteine cluster KDZ transposase-associated domain-containing protein" evidence="1">
    <location>
        <begin position="25"/>
        <end position="146"/>
    </location>
</feature>
<comment type="caution">
    <text evidence="3">The sequence shown here is derived from an EMBL/GenBank/DDBJ whole genome shotgun (WGS) entry which is preliminary data.</text>
</comment>
<name>A0AA39PQZ7_9AGAR</name>
<evidence type="ECO:0000313" key="4">
    <source>
        <dbReference type="Proteomes" id="UP001175228"/>
    </source>
</evidence>
<keyword evidence="1" id="KW-0732">Signal</keyword>
<keyword evidence="4" id="KW-1185">Reference proteome</keyword>
<dbReference type="Pfam" id="PF18803">
    <property type="entry name" value="CxC2"/>
    <property type="match status" value="1"/>
</dbReference>
<feature type="signal peptide" evidence="1">
    <location>
        <begin position="1"/>
        <end position="24"/>
    </location>
</feature>
<dbReference type="InterPro" id="IPR041457">
    <property type="entry name" value="CxC2_KDZ-assoc"/>
</dbReference>
<dbReference type="AlphaFoldDB" id="A0AA39PQZ7"/>
<proteinExistence type="predicted"/>
<evidence type="ECO:0000259" key="2">
    <source>
        <dbReference type="Pfam" id="PF18803"/>
    </source>
</evidence>
<gene>
    <name evidence="3" type="ORF">EDD18DRAFT_1110575</name>
</gene>
<protein>
    <recommendedName>
        <fullName evidence="2">CxC2-like cysteine cluster KDZ transposase-associated domain-containing protein</fullName>
    </recommendedName>
</protein>
<sequence length="146" mass="16838">MCVEAVGGRLVFTVPLALMVQVFAKDVLFRPIAACHFTGLSSGIHLEKHVPAPIHLVARAVDNYVQMLCFQWFPASTEFPHTAMTFQALCHFQLLSFMSKASVYEYYHTLERLTDNTGVHCCPNLYQVFLWIVREWRHVRMLKRHG</sequence>
<evidence type="ECO:0000313" key="3">
    <source>
        <dbReference type="EMBL" id="KAK0488211.1"/>
    </source>
</evidence>
<dbReference type="Proteomes" id="UP001175228">
    <property type="component" value="Unassembled WGS sequence"/>
</dbReference>
<accession>A0AA39PQZ7</accession>
<reference evidence="3" key="1">
    <citation type="submission" date="2023-06" db="EMBL/GenBank/DDBJ databases">
        <authorList>
            <consortium name="Lawrence Berkeley National Laboratory"/>
            <person name="Ahrendt S."/>
            <person name="Sahu N."/>
            <person name="Indic B."/>
            <person name="Wong-Bajracharya J."/>
            <person name="Merenyi Z."/>
            <person name="Ke H.-M."/>
            <person name="Monk M."/>
            <person name="Kocsube S."/>
            <person name="Drula E."/>
            <person name="Lipzen A."/>
            <person name="Balint B."/>
            <person name="Henrissat B."/>
            <person name="Andreopoulos B."/>
            <person name="Martin F.M."/>
            <person name="Harder C.B."/>
            <person name="Rigling D."/>
            <person name="Ford K.L."/>
            <person name="Foster G.D."/>
            <person name="Pangilinan J."/>
            <person name="Papanicolaou A."/>
            <person name="Barry K."/>
            <person name="LaButti K."/>
            <person name="Viragh M."/>
            <person name="Koriabine M."/>
            <person name="Yan M."/>
            <person name="Riley R."/>
            <person name="Champramary S."/>
            <person name="Plett K.L."/>
            <person name="Tsai I.J."/>
            <person name="Slot J."/>
            <person name="Sipos G."/>
            <person name="Plett J."/>
            <person name="Nagy L.G."/>
            <person name="Grigoriev I.V."/>
        </authorList>
    </citation>
    <scope>NUCLEOTIDE SEQUENCE</scope>
    <source>
        <strain evidence="3">HWK02</strain>
    </source>
</reference>